<feature type="transmembrane region" description="Helical" evidence="1">
    <location>
        <begin position="127"/>
        <end position="150"/>
    </location>
</feature>
<evidence type="ECO:0000256" key="1">
    <source>
        <dbReference type="SAM" id="Phobius"/>
    </source>
</evidence>
<accession>A0A285TXI6</accession>
<dbReference type="EMBL" id="OBMM01000008">
    <property type="protein sequence ID" value="SOC30210.1"/>
    <property type="molecule type" value="Genomic_DNA"/>
</dbReference>
<protein>
    <submittedName>
        <fullName evidence="3">Putative tricarboxylic transport membrane protein</fullName>
    </submittedName>
</protein>
<dbReference type="Pfam" id="PF07331">
    <property type="entry name" value="TctB"/>
    <property type="match status" value="1"/>
</dbReference>
<name>A0A285TXI6_9PROT</name>
<dbReference type="InterPro" id="IPR009936">
    <property type="entry name" value="DUF1468"/>
</dbReference>
<evidence type="ECO:0000313" key="3">
    <source>
        <dbReference type="EMBL" id="SOC30210.1"/>
    </source>
</evidence>
<gene>
    <name evidence="3" type="ORF">SAMN05428964_108175</name>
</gene>
<feature type="transmembrane region" description="Helical" evidence="1">
    <location>
        <begin position="43"/>
        <end position="61"/>
    </location>
</feature>
<keyword evidence="1" id="KW-0472">Membrane</keyword>
<feature type="domain" description="DUF1468" evidence="2">
    <location>
        <begin position="13"/>
        <end position="151"/>
    </location>
</feature>
<feature type="transmembrane region" description="Helical" evidence="1">
    <location>
        <begin position="81"/>
        <end position="98"/>
    </location>
</feature>
<dbReference type="Proteomes" id="UP000219068">
    <property type="component" value="Unassembled WGS sequence"/>
</dbReference>
<proteinExistence type="predicted"/>
<evidence type="ECO:0000313" key="4">
    <source>
        <dbReference type="Proteomes" id="UP000219068"/>
    </source>
</evidence>
<sequence length="151" mass="16401">MSTVSESRSSLYIGGGLLLFCGFAAWRTALVKAQSANTVAGPSFLPWIMIGLISALSVALIVRSLKHRNDKAGVSMPDRKLLLRMGMFTILLVAYAAAFMPLGYLPSTLITFCIGLYLVGERRPVALIAFPVLTTGIIYLGFTNFLKVWLP</sequence>
<dbReference type="AlphaFoldDB" id="A0A285TXI6"/>
<organism evidence="3 4">
    <name type="scientific">Thalassospira xiamenensis</name>
    <dbReference type="NCBI Taxonomy" id="220697"/>
    <lineage>
        <taxon>Bacteria</taxon>
        <taxon>Pseudomonadati</taxon>
        <taxon>Pseudomonadota</taxon>
        <taxon>Alphaproteobacteria</taxon>
        <taxon>Rhodospirillales</taxon>
        <taxon>Thalassospiraceae</taxon>
        <taxon>Thalassospira</taxon>
    </lineage>
</organism>
<reference evidence="3 4" key="1">
    <citation type="submission" date="2017-08" db="EMBL/GenBank/DDBJ databases">
        <authorList>
            <person name="de Groot N.N."/>
        </authorList>
    </citation>
    <scope>NUCLEOTIDE SEQUENCE [LARGE SCALE GENOMIC DNA]</scope>
    <source>
        <strain evidence="3 4">USBA 78</strain>
    </source>
</reference>
<keyword evidence="1" id="KW-0812">Transmembrane</keyword>
<evidence type="ECO:0000259" key="2">
    <source>
        <dbReference type="Pfam" id="PF07331"/>
    </source>
</evidence>
<keyword evidence="1" id="KW-1133">Transmembrane helix</keyword>